<dbReference type="InterPro" id="IPR009057">
    <property type="entry name" value="Homeodomain-like_sf"/>
</dbReference>
<dbReference type="SUPFAM" id="SSF46689">
    <property type="entry name" value="Homeodomain-like"/>
    <property type="match status" value="1"/>
</dbReference>
<comment type="caution">
    <text evidence="1">The sequence shown here is derived from an EMBL/GenBank/DDBJ whole genome shotgun (WGS) entry which is preliminary data.</text>
</comment>
<name>A0AAV7JVN2_9METZ</name>
<dbReference type="InterPro" id="IPR036388">
    <property type="entry name" value="WH-like_DNA-bd_sf"/>
</dbReference>
<organism evidence="1 2">
    <name type="scientific">Oopsacas minuta</name>
    <dbReference type="NCBI Taxonomy" id="111878"/>
    <lineage>
        <taxon>Eukaryota</taxon>
        <taxon>Metazoa</taxon>
        <taxon>Porifera</taxon>
        <taxon>Hexactinellida</taxon>
        <taxon>Hexasterophora</taxon>
        <taxon>Lyssacinosida</taxon>
        <taxon>Leucopsacidae</taxon>
        <taxon>Oopsacas</taxon>
    </lineage>
</organism>
<evidence type="ECO:0000313" key="1">
    <source>
        <dbReference type="EMBL" id="KAI6652979.1"/>
    </source>
</evidence>
<sequence length="128" mass="14240">MAAKRHPLPIETRAEVIELSKAGKSERQIALQVGSSKGQVGRILRDQRDKIENLKDVQGNIPNNLKRRKLVDIAPKYCEIENACVLFLERAKEHGIPVKGPMLRTLAPVRLRTATSKGSLLLKVGLIE</sequence>
<protein>
    <submittedName>
        <fullName evidence="1">Uncharacterized protein</fullName>
    </submittedName>
</protein>
<keyword evidence="2" id="KW-1185">Reference proteome</keyword>
<accession>A0AAV7JVN2</accession>
<dbReference type="Proteomes" id="UP001165289">
    <property type="component" value="Unassembled WGS sequence"/>
</dbReference>
<dbReference type="EMBL" id="JAKMXF010000296">
    <property type="protein sequence ID" value="KAI6652979.1"/>
    <property type="molecule type" value="Genomic_DNA"/>
</dbReference>
<proteinExistence type="predicted"/>
<gene>
    <name evidence="1" type="ORF">LOD99_4056</name>
</gene>
<dbReference type="Gene3D" id="1.10.10.10">
    <property type="entry name" value="Winged helix-like DNA-binding domain superfamily/Winged helix DNA-binding domain"/>
    <property type="match status" value="1"/>
</dbReference>
<reference evidence="1 2" key="1">
    <citation type="journal article" date="2023" name="BMC Biol.">
        <title>The compact genome of the sponge Oopsacas minuta (Hexactinellida) is lacking key metazoan core genes.</title>
        <authorList>
            <person name="Santini S."/>
            <person name="Schenkelaars Q."/>
            <person name="Jourda C."/>
            <person name="Duchesne M."/>
            <person name="Belahbib H."/>
            <person name="Rocher C."/>
            <person name="Selva M."/>
            <person name="Riesgo A."/>
            <person name="Vervoort M."/>
            <person name="Leys S.P."/>
            <person name="Kodjabachian L."/>
            <person name="Le Bivic A."/>
            <person name="Borchiellini C."/>
            <person name="Claverie J.M."/>
            <person name="Renard E."/>
        </authorList>
    </citation>
    <scope>NUCLEOTIDE SEQUENCE [LARGE SCALE GENOMIC DNA]</scope>
    <source>
        <strain evidence="1">SPO-2</strain>
    </source>
</reference>
<evidence type="ECO:0000313" key="2">
    <source>
        <dbReference type="Proteomes" id="UP001165289"/>
    </source>
</evidence>
<dbReference type="AlphaFoldDB" id="A0AAV7JVN2"/>